<sequence length="281" mass="31107">MEEFDFDAILADTPYKTLYSCIDSFPHSDLPAELTTFSRQNPSTTTLSPLLYHCLEKSKLPPFHELLRLGVKPDEHTVYAAACNEDERFLIALLDYGWPVDHSLRRGQISSLLCLVADRPPLFQELLKRGASLNVISTVGDTPLSAAVQAGSVDLVRKCLEAGADPSLGDPLHDAVGRSSDEVEIIRLLCSYNAPVDTIQFQHPSARILRHCFVRGTPLHEACRLGKIEVVKELLRQGANPNSTRMCYSDIEPTTPIDIAREEGHGHIVALLTSVERSVRL</sequence>
<dbReference type="Pfam" id="PF12796">
    <property type="entry name" value="Ank_2"/>
    <property type="match status" value="1"/>
</dbReference>
<proteinExistence type="predicted"/>
<dbReference type="SMART" id="SM00248">
    <property type="entry name" value="ANK"/>
    <property type="match status" value="2"/>
</dbReference>
<evidence type="ECO:0000256" key="2">
    <source>
        <dbReference type="ARBA" id="ARBA00023043"/>
    </source>
</evidence>
<dbReference type="HOGENOM" id="CLU_991016_0_0_1"/>
<feature type="repeat" description="ANK" evidence="3">
    <location>
        <begin position="214"/>
        <end position="246"/>
    </location>
</feature>
<dbReference type="PROSITE" id="PS50297">
    <property type="entry name" value="ANK_REP_REGION"/>
    <property type="match status" value="2"/>
</dbReference>
<gene>
    <name evidence="4" type="ORF">SEPMUDRAFT_38917</name>
</gene>
<dbReference type="InterPro" id="IPR002110">
    <property type="entry name" value="Ankyrin_rpt"/>
</dbReference>
<reference evidence="4 5" key="1">
    <citation type="journal article" date="2012" name="PLoS Pathog.">
        <title>Diverse lifestyles and strategies of plant pathogenesis encoded in the genomes of eighteen Dothideomycetes fungi.</title>
        <authorList>
            <person name="Ohm R.A."/>
            <person name="Feau N."/>
            <person name="Henrissat B."/>
            <person name="Schoch C.L."/>
            <person name="Horwitz B.A."/>
            <person name="Barry K.W."/>
            <person name="Condon B.J."/>
            <person name="Copeland A.C."/>
            <person name="Dhillon B."/>
            <person name="Glaser F."/>
            <person name="Hesse C.N."/>
            <person name="Kosti I."/>
            <person name="LaButti K."/>
            <person name="Lindquist E.A."/>
            <person name="Lucas S."/>
            <person name="Salamov A.A."/>
            <person name="Bradshaw R.E."/>
            <person name="Ciuffetti L."/>
            <person name="Hamelin R.C."/>
            <person name="Kema G.H.J."/>
            <person name="Lawrence C."/>
            <person name="Scott J.A."/>
            <person name="Spatafora J.W."/>
            <person name="Turgeon B.G."/>
            <person name="de Wit P.J.G.M."/>
            <person name="Zhong S."/>
            <person name="Goodwin S.B."/>
            <person name="Grigoriev I.V."/>
        </authorList>
    </citation>
    <scope>NUCLEOTIDE SEQUENCE [LARGE SCALE GENOMIC DNA]</scope>
    <source>
        <strain evidence="4 5">SO2202</strain>
    </source>
</reference>
<dbReference type="PANTHER" id="PTHR24198:SF194">
    <property type="entry name" value="INVERSIN-A"/>
    <property type="match status" value="1"/>
</dbReference>
<name>M3B616_SPHMS</name>
<evidence type="ECO:0000256" key="3">
    <source>
        <dbReference type="PROSITE-ProRule" id="PRU00023"/>
    </source>
</evidence>
<dbReference type="AlphaFoldDB" id="M3B616"/>
<dbReference type="PROSITE" id="PS50088">
    <property type="entry name" value="ANK_REPEAT"/>
    <property type="match status" value="2"/>
</dbReference>
<protein>
    <submittedName>
        <fullName evidence="4">Ankyrin</fullName>
    </submittedName>
</protein>
<evidence type="ECO:0000313" key="5">
    <source>
        <dbReference type="Proteomes" id="UP000016931"/>
    </source>
</evidence>
<dbReference type="InterPro" id="IPR036770">
    <property type="entry name" value="Ankyrin_rpt-contain_sf"/>
</dbReference>
<dbReference type="GeneID" id="27905859"/>
<keyword evidence="5" id="KW-1185">Reference proteome</keyword>
<keyword evidence="2 3" id="KW-0040">ANK repeat</keyword>
<dbReference type="Pfam" id="PF00023">
    <property type="entry name" value="Ank"/>
    <property type="match status" value="1"/>
</dbReference>
<dbReference type="Proteomes" id="UP000016931">
    <property type="component" value="Unassembled WGS sequence"/>
</dbReference>
<dbReference type="STRING" id="692275.M3B616"/>
<evidence type="ECO:0000313" key="4">
    <source>
        <dbReference type="EMBL" id="EMF15262.1"/>
    </source>
</evidence>
<dbReference type="Gene3D" id="1.25.40.20">
    <property type="entry name" value="Ankyrin repeat-containing domain"/>
    <property type="match status" value="1"/>
</dbReference>
<accession>M3B616</accession>
<organism evidence="4 5">
    <name type="scientific">Sphaerulina musiva (strain SO2202)</name>
    <name type="common">Poplar stem canker fungus</name>
    <name type="synonym">Septoria musiva</name>
    <dbReference type="NCBI Taxonomy" id="692275"/>
    <lineage>
        <taxon>Eukaryota</taxon>
        <taxon>Fungi</taxon>
        <taxon>Dikarya</taxon>
        <taxon>Ascomycota</taxon>
        <taxon>Pezizomycotina</taxon>
        <taxon>Dothideomycetes</taxon>
        <taxon>Dothideomycetidae</taxon>
        <taxon>Mycosphaerellales</taxon>
        <taxon>Mycosphaerellaceae</taxon>
        <taxon>Sphaerulina</taxon>
    </lineage>
</organism>
<dbReference type="PANTHER" id="PTHR24198">
    <property type="entry name" value="ANKYRIN REPEAT AND PROTEIN KINASE DOMAIN-CONTAINING PROTEIN"/>
    <property type="match status" value="1"/>
</dbReference>
<dbReference type="OrthoDB" id="426293at2759"/>
<dbReference type="RefSeq" id="XP_016763383.1">
    <property type="nucleotide sequence ID" value="XM_016908722.1"/>
</dbReference>
<dbReference type="OMA" id="CNEDERF"/>
<evidence type="ECO:0000256" key="1">
    <source>
        <dbReference type="ARBA" id="ARBA00022737"/>
    </source>
</evidence>
<dbReference type="SUPFAM" id="SSF48403">
    <property type="entry name" value="Ankyrin repeat"/>
    <property type="match status" value="1"/>
</dbReference>
<keyword evidence="1" id="KW-0677">Repeat</keyword>
<feature type="repeat" description="ANK" evidence="3">
    <location>
        <begin position="139"/>
        <end position="171"/>
    </location>
</feature>
<dbReference type="EMBL" id="KB456261">
    <property type="protein sequence ID" value="EMF15262.1"/>
    <property type="molecule type" value="Genomic_DNA"/>
</dbReference>
<dbReference type="eggNOG" id="KOG4177">
    <property type="taxonomic scope" value="Eukaryota"/>
</dbReference>